<dbReference type="KEGG" id="hbl:XJ32_05780"/>
<dbReference type="AlphaFoldDB" id="A0A1Q2LI19"/>
<dbReference type="RefSeq" id="WP_005216804.1">
    <property type="nucleotide sequence ID" value="NZ_CP019645.1"/>
</dbReference>
<protein>
    <recommendedName>
        <fullName evidence="3">CAAX protease</fullName>
    </recommendedName>
</protein>
<dbReference type="EMBL" id="CP019645">
    <property type="protein sequence ID" value="AQQ59677.1"/>
    <property type="molecule type" value="Genomic_DNA"/>
</dbReference>
<gene>
    <name evidence="1" type="ORF">XJ32_05780</name>
</gene>
<dbReference type="Proteomes" id="UP000188298">
    <property type="component" value="Chromosome"/>
</dbReference>
<name>A0A1Q2LI19_9HELI</name>
<sequence>MMIDKEIYQRLFSQKRLDSYADLKEHLDNFKLINSIAAKMGLIEIVLRNSIDYMVSINDNEWILKSLLNTKLAHHQALSQQSLGFWLRVVDFYKIHNQLFTNKFLKSLDFKRYFMGNKNRFSNKIELQDYQKVSLLLLLFKNLRNRAFHFENLYKLNNDNKPRLSASIQNKNNQKMIINLATENIEIFLDDILMGLVEKSLEGLGEKHPLETKRIVAELNQGIK</sequence>
<accession>A0A1Q2LI19</accession>
<proteinExistence type="predicted"/>
<organism evidence="1 2">
    <name type="scientific">Helicobacter bilis</name>
    <dbReference type="NCBI Taxonomy" id="37372"/>
    <lineage>
        <taxon>Bacteria</taxon>
        <taxon>Pseudomonadati</taxon>
        <taxon>Campylobacterota</taxon>
        <taxon>Epsilonproteobacteria</taxon>
        <taxon>Campylobacterales</taxon>
        <taxon>Helicobacteraceae</taxon>
        <taxon>Helicobacter</taxon>
    </lineage>
</organism>
<evidence type="ECO:0000313" key="1">
    <source>
        <dbReference type="EMBL" id="AQQ59677.1"/>
    </source>
</evidence>
<evidence type="ECO:0000313" key="2">
    <source>
        <dbReference type="Proteomes" id="UP000188298"/>
    </source>
</evidence>
<reference evidence="1 2" key="1">
    <citation type="submission" date="2017-02" db="EMBL/GenBank/DDBJ databases">
        <title>Whole genome sequencing of Helicobacter bilis strain AAQJH.</title>
        <authorList>
            <person name="Conlan S."/>
            <person name="Thomas P.J."/>
            <person name="Mullikin J."/>
            <person name="Palmore T.N."/>
            <person name="Frank K.M."/>
            <person name="Segre J.A."/>
        </authorList>
    </citation>
    <scope>NUCLEOTIDE SEQUENCE [LARGE SCALE GENOMIC DNA]</scope>
    <source>
        <strain evidence="1 2">AAQJH</strain>
    </source>
</reference>
<evidence type="ECO:0008006" key="3">
    <source>
        <dbReference type="Google" id="ProtNLM"/>
    </source>
</evidence>